<dbReference type="GO" id="GO:0003677">
    <property type="term" value="F:DNA binding"/>
    <property type="evidence" value="ECO:0007669"/>
    <property type="project" value="InterPro"/>
</dbReference>
<dbReference type="Gene3D" id="3.40.1360.10">
    <property type="match status" value="1"/>
</dbReference>
<protein>
    <recommendedName>
        <fullName evidence="1">Wadjet protein JetD C-terminal domain-containing protein</fullName>
    </recommendedName>
</protein>
<comment type="caution">
    <text evidence="2">The sequence shown here is derived from an EMBL/GenBank/DDBJ whole genome shotgun (WGS) entry which is preliminary data.</text>
</comment>
<feature type="domain" description="Wadjet protein JetD C-terminal" evidence="1">
    <location>
        <begin position="240"/>
        <end position="391"/>
    </location>
</feature>
<evidence type="ECO:0000259" key="1">
    <source>
        <dbReference type="Pfam" id="PF09983"/>
    </source>
</evidence>
<dbReference type="Pfam" id="PF09983">
    <property type="entry name" value="JetD_C"/>
    <property type="match status" value="1"/>
</dbReference>
<dbReference type="SUPFAM" id="SSF56726">
    <property type="entry name" value="DNA topoisomerase IV, alpha subunit"/>
    <property type="match status" value="1"/>
</dbReference>
<dbReference type="EMBL" id="VSSQ01003835">
    <property type="protein sequence ID" value="MPM22568.1"/>
    <property type="molecule type" value="Genomic_DNA"/>
</dbReference>
<proteinExistence type="predicted"/>
<dbReference type="InterPro" id="IPR024534">
    <property type="entry name" value="JetD_C"/>
</dbReference>
<dbReference type="AlphaFoldDB" id="A0A644Y3K5"/>
<gene>
    <name evidence="2" type="ORF">SDC9_69025</name>
</gene>
<evidence type="ECO:0000313" key="2">
    <source>
        <dbReference type="EMBL" id="MPM22568.1"/>
    </source>
</evidence>
<dbReference type="InterPro" id="IPR036078">
    <property type="entry name" value="Spo11/TopoVI_A_sf"/>
</dbReference>
<sequence>MMNQYEECILNRLLNKYEKSKSFTGANIKNQQFTVRPGELFPEYENHANLDEFANVNEAVEVLKLKGFVKAKIVPGRVIKQITLCVEQLDSIYSFLSRVPKTEINEKLLCLLAEYSTKSEILKRFCEEQELRLESNKQAKYFEGNLGDYADLLEAVSALEKIETETYERDFSMSVFKDSKRFSRLKSKVEGLLYEYGDFPEKNQVLGQYNVVRTPTYVHIKGSITLQLAGLLIDFSKLSNDLAISSRMLADIEEIKVLGERVYTVENLTSFHGMNEQGTVVIYLGGYHNRVRREFIKKMFDQNHGKKYFHFGDIDAGGFYILQHLRNETGVPFNAYKMDIETLEKYKDFTKRTTENDESRLRRLLCTEFKETIEYMLMNHCKLEQEAVDIELFN</sequence>
<accession>A0A644Y3K5</accession>
<reference evidence="2" key="1">
    <citation type="submission" date="2019-08" db="EMBL/GenBank/DDBJ databases">
        <authorList>
            <person name="Kucharzyk K."/>
            <person name="Murdoch R.W."/>
            <person name="Higgins S."/>
            <person name="Loffler F."/>
        </authorList>
    </citation>
    <scope>NUCLEOTIDE SEQUENCE</scope>
</reference>
<name>A0A644Y3K5_9ZZZZ</name>
<organism evidence="2">
    <name type="scientific">bioreactor metagenome</name>
    <dbReference type="NCBI Taxonomy" id="1076179"/>
    <lineage>
        <taxon>unclassified sequences</taxon>
        <taxon>metagenomes</taxon>
        <taxon>ecological metagenomes</taxon>
    </lineage>
</organism>
<dbReference type="GO" id="GO:0005694">
    <property type="term" value="C:chromosome"/>
    <property type="evidence" value="ECO:0007669"/>
    <property type="project" value="InterPro"/>
</dbReference>